<dbReference type="EMBL" id="MU004236">
    <property type="protein sequence ID" value="KAF2668814.1"/>
    <property type="molecule type" value="Genomic_DNA"/>
</dbReference>
<feature type="signal peptide" evidence="3">
    <location>
        <begin position="1"/>
        <end position="17"/>
    </location>
</feature>
<feature type="transmembrane region" description="Helical" evidence="2">
    <location>
        <begin position="216"/>
        <end position="235"/>
    </location>
</feature>
<organism evidence="5 6">
    <name type="scientific">Microthyrium microscopicum</name>
    <dbReference type="NCBI Taxonomy" id="703497"/>
    <lineage>
        <taxon>Eukaryota</taxon>
        <taxon>Fungi</taxon>
        <taxon>Dikarya</taxon>
        <taxon>Ascomycota</taxon>
        <taxon>Pezizomycotina</taxon>
        <taxon>Dothideomycetes</taxon>
        <taxon>Dothideomycetes incertae sedis</taxon>
        <taxon>Microthyriales</taxon>
        <taxon>Microthyriaceae</taxon>
        <taxon>Microthyrium</taxon>
    </lineage>
</organism>
<evidence type="ECO:0000256" key="2">
    <source>
        <dbReference type="SAM" id="Phobius"/>
    </source>
</evidence>
<dbReference type="InterPro" id="IPR056634">
    <property type="entry name" value="DUF7732"/>
</dbReference>
<keyword evidence="2" id="KW-0812">Transmembrane</keyword>
<proteinExistence type="predicted"/>
<feature type="compositionally biased region" description="Gly residues" evidence="1">
    <location>
        <begin position="51"/>
        <end position="71"/>
    </location>
</feature>
<dbReference type="Pfam" id="PF24866">
    <property type="entry name" value="DUF7732"/>
    <property type="match status" value="1"/>
</dbReference>
<dbReference type="PANTHER" id="PTHR42091:SF1">
    <property type="entry name" value="CONSERVED GLYCINE-RICH PROTEIN (AFU_ORTHOLOGUE AFUA_7G02440)"/>
    <property type="match status" value="1"/>
</dbReference>
<feature type="region of interest" description="Disordered" evidence="1">
    <location>
        <begin position="46"/>
        <end position="71"/>
    </location>
</feature>
<feature type="chain" id="PRO_5025470344" description="DUF7732 domain-containing protein" evidence="3">
    <location>
        <begin position="18"/>
        <end position="236"/>
    </location>
</feature>
<evidence type="ECO:0000313" key="6">
    <source>
        <dbReference type="Proteomes" id="UP000799302"/>
    </source>
</evidence>
<dbReference type="AlphaFoldDB" id="A0A6A6UD20"/>
<evidence type="ECO:0000313" key="5">
    <source>
        <dbReference type="EMBL" id="KAF2668814.1"/>
    </source>
</evidence>
<evidence type="ECO:0000256" key="1">
    <source>
        <dbReference type="SAM" id="MobiDB-lite"/>
    </source>
</evidence>
<keyword evidence="6" id="KW-1185">Reference proteome</keyword>
<evidence type="ECO:0000259" key="4">
    <source>
        <dbReference type="Pfam" id="PF24866"/>
    </source>
</evidence>
<dbReference type="PANTHER" id="PTHR42091">
    <property type="entry name" value="CONSERVED GLYCINE-RICH PROTEIN (AFU_ORTHOLOGUE AFUA_7G02440)"/>
    <property type="match status" value="1"/>
</dbReference>
<feature type="domain" description="DUF7732" evidence="4">
    <location>
        <begin position="82"/>
        <end position="206"/>
    </location>
</feature>
<keyword evidence="3" id="KW-0732">Signal</keyword>
<keyword evidence="2" id="KW-1133">Transmembrane helix</keyword>
<dbReference type="Proteomes" id="UP000799302">
    <property type="component" value="Unassembled WGS sequence"/>
</dbReference>
<name>A0A6A6UD20_9PEZI</name>
<accession>A0A6A6UD20</accession>
<protein>
    <recommendedName>
        <fullName evidence="4">DUF7732 domain-containing protein</fullName>
    </recommendedName>
</protein>
<gene>
    <name evidence="5" type="ORF">BT63DRAFT_286139</name>
</gene>
<keyword evidence="2" id="KW-0472">Membrane</keyword>
<reference evidence="5" key="1">
    <citation type="journal article" date="2020" name="Stud. Mycol.">
        <title>101 Dothideomycetes genomes: a test case for predicting lifestyles and emergence of pathogens.</title>
        <authorList>
            <person name="Haridas S."/>
            <person name="Albert R."/>
            <person name="Binder M."/>
            <person name="Bloem J."/>
            <person name="Labutti K."/>
            <person name="Salamov A."/>
            <person name="Andreopoulos B."/>
            <person name="Baker S."/>
            <person name="Barry K."/>
            <person name="Bills G."/>
            <person name="Bluhm B."/>
            <person name="Cannon C."/>
            <person name="Castanera R."/>
            <person name="Culley D."/>
            <person name="Daum C."/>
            <person name="Ezra D."/>
            <person name="Gonzalez J."/>
            <person name="Henrissat B."/>
            <person name="Kuo A."/>
            <person name="Liang C."/>
            <person name="Lipzen A."/>
            <person name="Lutzoni F."/>
            <person name="Magnuson J."/>
            <person name="Mondo S."/>
            <person name="Nolan M."/>
            <person name="Ohm R."/>
            <person name="Pangilinan J."/>
            <person name="Park H.-J."/>
            <person name="Ramirez L."/>
            <person name="Alfaro M."/>
            <person name="Sun H."/>
            <person name="Tritt A."/>
            <person name="Yoshinaga Y."/>
            <person name="Zwiers L.-H."/>
            <person name="Turgeon B."/>
            <person name="Goodwin S."/>
            <person name="Spatafora J."/>
            <person name="Crous P."/>
            <person name="Grigoriev I."/>
        </authorList>
    </citation>
    <scope>NUCLEOTIDE SEQUENCE</scope>
    <source>
        <strain evidence="5">CBS 115976</strain>
    </source>
</reference>
<evidence type="ECO:0000256" key="3">
    <source>
        <dbReference type="SAM" id="SignalP"/>
    </source>
</evidence>
<sequence length="236" mass="24322">MRLLALCLLAIFGYIASSSVISGRLDISKRAINSHYERDVNSITLEKRKGGGGGKGGGSSSSGGGTSRGGSGVTPSYGGGRYYGGGASVPYAAGARSSRGLAPVGLLGVGALAFFPGLWLYGAYLYPYSSPYSFHNRTSNNNETKPVECLCQEYSVCGCDENSDSTYLDSVIGDGNTTSFNQSLVRVADVNGTSTIVLNGTLPNGTTANFATSIRGHSSLGLVMIASSFACAFLLI</sequence>
<dbReference type="OrthoDB" id="5425547at2759"/>